<evidence type="ECO:0000313" key="1">
    <source>
        <dbReference type="EMBL" id="MBA4655802.1"/>
    </source>
</evidence>
<proteinExistence type="predicted"/>
<accession>A0A7C9E0I0</accession>
<name>A0A7C9E0I0_OPUST</name>
<dbReference type="EMBL" id="GISG01189144">
    <property type="protein sequence ID" value="MBA4655802.1"/>
    <property type="molecule type" value="Transcribed_RNA"/>
</dbReference>
<sequence>MSDEAVPPREKSTTITTILPGATNLRMSLPIGLNRILLRALITLPLLLAMLPTVMLLDSSQIPEGSSWVMVHTGRFGADVHLLPNLVLIRPLLKLPWKVMPPAMQLQVLVPLEPLVADLAYKPICRQ</sequence>
<reference evidence="1" key="2">
    <citation type="submission" date="2020-07" db="EMBL/GenBank/DDBJ databases">
        <authorList>
            <person name="Vera ALvarez R."/>
            <person name="Arias-Moreno D.M."/>
            <person name="Jimenez-Jacinto V."/>
            <person name="Jimenez-Bremont J.F."/>
            <person name="Swaminathan K."/>
            <person name="Moose S.P."/>
            <person name="Guerrero-Gonzalez M.L."/>
            <person name="Marino-Ramirez L."/>
            <person name="Landsman D."/>
            <person name="Rodriguez-Kessler M."/>
            <person name="Delgado-Sanchez P."/>
        </authorList>
    </citation>
    <scope>NUCLEOTIDE SEQUENCE</scope>
    <source>
        <tissue evidence="1">Cladode</tissue>
    </source>
</reference>
<reference evidence="1" key="1">
    <citation type="journal article" date="2013" name="J. Plant Res.">
        <title>Effect of fungi and light on seed germination of three Opuntia species from semiarid lands of central Mexico.</title>
        <authorList>
            <person name="Delgado-Sanchez P."/>
            <person name="Jimenez-Bremont J.F."/>
            <person name="Guerrero-Gonzalez Mde L."/>
            <person name="Flores J."/>
        </authorList>
    </citation>
    <scope>NUCLEOTIDE SEQUENCE</scope>
    <source>
        <tissue evidence="1">Cladode</tissue>
    </source>
</reference>
<dbReference type="AlphaFoldDB" id="A0A7C9E0I0"/>
<organism evidence="1">
    <name type="scientific">Opuntia streptacantha</name>
    <name type="common">Prickly pear cactus</name>
    <name type="synonym">Opuntia cardona</name>
    <dbReference type="NCBI Taxonomy" id="393608"/>
    <lineage>
        <taxon>Eukaryota</taxon>
        <taxon>Viridiplantae</taxon>
        <taxon>Streptophyta</taxon>
        <taxon>Embryophyta</taxon>
        <taxon>Tracheophyta</taxon>
        <taxon>Spermatophyta</taxon>
        <taxon>Magnoliopsida</taxon>
        <taxon>eudicotyledons</taxon>
        <taxon>Gunneridae</taxon>
        <taxon>Pentapetalae</taxon>
        <taxon>Caryophyllales</taxon>
        <taxon>Cactineae</taxon>
        <taxon>Cactaceae</taxon>
        <taxon>Opuntioideae</taxon>
        <taxon>Opuntia</taxon>
    </lineage>
</organism>
<protein>
    <submittedName>
        <fullName evidence="1">Uncharacterized protein</fullName>
    </submittedName>
</protein>